<dbReference type="EMBL" id="JACHDS010000001">
    <property type="protein sequence ID" value="MBB6172851.1"/>
    <property type="molecule type" value="Genomic_DNA"/>
</dbReference>
<comment type="caution">
    <text evidence="1">The sequence shown here is derived from an EMBL/GenBank/DDBJ whole genome shotgun (WGS) entry which is preliminary data.</text>
</comment>
<dbReference type="RefSeq" id="WP_184076084.1">
    <property type="nucleotide sequence ID" value="NZ_JACHDS010000001.1"/>
</dbReference>
<dbReference type="AlphaFoldDB" id="A0A7X0D6L2"/>
<sequence length="226" mass="22968">MLITAAVCPHPPLLVPQIARGAAAELDALRAACDRAVADLVAAGPDELVVVGAGEENRVHGADAGGSLAPFGVPLEVGPAPAVLPHPLTVGRWLAERGGAAPSRYAEVARDARPEECLVRGAELAASVPRLALLVMGDGSARRTTASPGRFDDRAVGFDDSVAAALADADVEGLSALDPRLADELMAAGRAAWQTLAGAADGSGLRGRLLAHTAPYGVGYFCATWN</sequence>
<evidence type="ECO:0000313" key="2">
    <source>
        <dbReference type="Proteomes" id="UP000546642"/>
    </source>
</evidence>
<gene>
    <name evidence="1" type="ORF">HNR23_002911</name>
</gene>
<keyword evidence="2" id="KW-1185">Reference proteome</keyword>
<dbReference type="SUPFAM" id="SSF53213">
    <property type="entry name" value="LigB-like"/>
    <property type="match status" value="1"/>
</dbReference>
<evidence type="ECO:0008006" key="3">
    <source>
        <dbReference type="Google" id="ProtNLM"/>
    </source>
</evidence>
<organism evidence="1 2">
    <name type="scientific">Nocardiopsis mwathae</name>
    <dbReference type="NCBI Taxonomy" id="1472723"/>
    <lineage>
        <taxon>Bacteria</taxon>
        <taxon>Bacillati</taxon>
        <taxon>Actinomycetota</taxon>
        <taxon>Actinomycetes</taxon>
        <taxon>Streptosporangiales</taxon>
        <taxon>Nocardiopsidaceae</taxon>
        <taxon>Nocardiopsis</taxon>
    </lineage>
</organism>
<dbReference type="CDD" id="cd07951">
    <property type="entry name" value="ED_3B_N_AMMECR1"/>
    <property type="match status" value="1"/>
</dbReference>
<reference evidence="1 2" key="1">
    <citation type="submission" date="2020-08" db="EMBL/GenBank/DDBJ databases">
        <title>Sequencing the genomes of 1000 actinobacteria strains.</title>
        <authorList>
            <person name="Klenk H.-P."/>
        </authorList>
    </citation>
    <scope>NUCLEOTIDE SEQUENCE [LARGE SCALE GENOMIC DNA]</scope>
    <source>
        <strain evidence="1 2">DSM 46659</strain>
    </source>
</reference>
<accession>A0A7X0D6L2</accession>
<dbReference type="Gene3D" id="3.40.830.10">
    <property type="entry name" value="LigB-like"/>
    <property type="match status" value="2"/>
</dbReference>
<protein>
    <recommendedName>
        <fullName evidence="3">Catalytic LigB subunit of aromatic ring-opening dioxygenase</fullName>
    </recommendedName>
</protein>
<name>A0A7X0D6L2_9ACTN</name>
<proteinExistence type="predicted"/>
<evidence type="ECO:0000313" key="1">
    <source>
        <dbReference type="EMBL" id="MBB6172851.1"/>
    </source>
</evidence>
<dbReference type="Proteomes" id="UP000546642">
    <property type="component" value="Unassembled WGS sequence"/>
</dbReference>